<dbReference type="AlphaFoldDB" id="A0AA38CWM4"/>
<protein>
    <recommendedName>
        <fullName evidence="4">DUF541 domain-containing protein</fullName>
    </recommendedName>
</protein>
<dbReference type="EMBL" id="BSUM01000001">
    <property type="protein sequence ID" value="GMA33565.1"/>
    <property type="molecule type" value="Genomic_DNA"/>
</dbReference>
<reference evidence="2" key="2">
    <citation type="submission" date="2023-02" db="EMBL/GenBank/DDBJ databases">
        <authorList>
            <person name="Sun Q."/>
            <person name="Mori K."/>
        </authorList>
    </citation>
    <scope>NUCLEOTIDE SEQUENCE</scope>
    <source>
        <strain evidence="2">NBRC 112290</strain>
    </source>
</reference>
<dbReference type="PANTHER" id="PTHR34387:SF1">
    <property type="entry name" value="PERIPLASMIC IMMUNOGENIC PROTEIN"/>
    <property type="match status" value="1"/>
</dbReference>
<evidence type="ECO:0000313" key="2">
    <source>
        <dbReference type="EMBL" id="GMA33565.1"/>
    </source>
</evidence>
<evidence type="ECO:0000313" key="1">
    <source>
        <dbReference type="EMBL" id="GMA30066.1"/>
    </source>
</evidence>
<organism evidence="2 3">
    <name type="scientific">Litorihabitans aurantiacus</name>
    <dbReference type="NCBI Taxonomy" id="1930061"/>
    <lineage>
        <taxon>Bacteria</taxon>
        <taxon>Bacillati</taxon>
        <taxon>Actinomycetota</taxon>
        <taxon>Actinomycetes</taxon>
        <taxon>Micrococcales</taxon>
        <taxon>Beutenbergiaceae</taxon>
        <taxon>Litorihabitans</taxon>
    </lineage>
</organism>
<dbReference type="Proteomes" id="UP001157161">
    <property type="component" value="Unassembled WGS sequence"/>
</dbReference>
<dbReference type="Gene3D" id="3.30.70.2970">
    <property type="entry name" value="Protein of unknown function (DUF541), domain 2"/>
    <property type="match status" value="1"/>
</dbReference>
<keyword evidence="3" id="KW-1185">Reference proteome</keyword>
<dbReference type="PANTHER" id="PTHR34387">
    <property type="entry name" value="SLR1258 PROTEIN"/>
    <property type="match status" value="1"/>
</dbReference>
<dbReference type="RefSeq" id="WP_284248496.1">
    <property type="nucleotide sequence ID" value="NZ_BSUM01000001.1"/>
</dbReference>
<name>A0AA38CWM4_9MICO</name>
<dbReference type="InterPro" id="IPR052022">
    <property type="entry name" value="26kDa_periplasmic_antigen"/>
</dbReference>
<dbReference type="InterPro" id="IPR007497">
    <property type="entry name" value="SIMPL/DUF541"/>
</dbReference>
<proteinExistence type="predicted"/>
<dbReference type="Gene3D" id="3.30.110.170">
    <property type="entry name" value="Protein of unknown function (DUF541), domain 1"/>
    <property type="match status" value="1"/>
</dbReference>
<evidence type="ECO:0000313" key="3">
    <source>
        <dbReference type="Proteomes" id="UP001157161"/>
    </source>
</evidence>
<sequence>MVLIAVTGEASTSLAAERATAHLRVEATGADRADVVARAAHRHAELLDQARTHVASGAATGWEAQDVTTGTVHEWVEGDGDRHRQRLFRATANVRVHVVDVAVLGSWLLEVGAQEDVAVDHVSWDLTEVTRTAAVENLRVRAVRDAVARAATYAGALGLTTPRLTAVYEDGLRPGGPGGGPVPMMAMRAVAHDGGGGLELQPQDVELTVTVSADLEA</sequence>
<dbReference type="GO" id="GO:0006974">
    <property type="term" value="P:DNA damage response"/>
    <property type="evidence" value="ECO:0007669"/>
    <property type="project" value="TreeGrafter"/>
</dbReference>
<gene>
    <name evidence="1" type="ORF">GCM10025875_00580</name>
    <name evidence="2" type="ORF">GCM10025875_35570</name>
</gene>
<reference evidence="2" key="1">
    <citation type="journal article" date="2014" name="Int. J. Syst. Evol. Microbiol.">
        <title>Complete genome sequence of Corynebacterium casei LMG S-19264T (=DSM 44701T), isolated from a smear-ripened cheese.</title>
        <authorList>
            <consortium name="US DOE Joint Genome Institute (JGI-PGF)"/>
            <person name="Walter F."/>
            <person name="Albersmeier A."/>
            <person name="Kalinowski J."/>
            <person name="Ruckert C."/>
        </authorList>
    </citation>
    <scope>NUCLEOTIDE SEQUENCE</scope>
    <source>
        <strain evidence="2">NBRC 112290</strain>
    </source>
</reference>
<comment type="caution">
    <text evidence="2">The sequence shown here is derived from an EMBL/GenBank/DDBJ whole genome shotgun (WGS) entry which is preliminary data.</text>
</comment>
<dbReference type="Pfam" id="PF04402">
    <property type="entry name" value="SIMPL"/>
    <property type="match status" value="1"/>
</dbReference>
<dbReference type="EMBL" id="BSUM01000001">
    <property type="protein sequence ID" value="GMA30066.1"/>
    <property type="molecule type" value="Genomic_DNA"/>
</dbReference>
<evidence type="ECO:0008006" key="4">
    <source>
        <dbReference type="Google" id="ProtNLM"/>
    </source>
</evidence>
<accession>A0AA38CWM4</accession>